<evidence type="ECO:0008006" key="4">
    <source>
        <dbReference type="Google" id="ProtNLM"/>
    </source>
</evidence>
<gene>
    <name evidence="2" type="ORF">GCM10023092_23190</name>
</gene>
<proteinExistence type="predicted"/>
<dbReference type="Proteomes" id="UP001501410">
    <property type="component" value="Unassembled WGS sequence"/>
</dbReference>
<protein>
    <recommendedName>
        <fullName evidence="4">Peptidoglycan binding domain-containing protein</fullName>
    </recommendedName>
</protein>
<sequence length="351" mass="36816">MSEKGKGGFLLPLGIGAAVLLLLAASRKKQERVTGNAAAGQPSAILPEGTSAQAVLPQIVPAEAPSYAQVSAEAGNRQDDDQQQEDSSAASEEPDEQDGTSSDESQQEDAASVNSDDEEGGNEEQYATGANSYPASPDNRSTARKAPLPNAVNRSGSAAPAVAATARSLPDGGRSLRSYSDQARAARQKQRSFNQARLEKQNRQFAQRSANAQSNARTVASNPALPSVVTSATQPLIRLTTSAGSSAKKGLPAALRQTTIFPLRFGSSSPYVKELQRRIGVSATGYFGAMTRTALQKRFGVSEVSEALYKQIITGKVPAAVAVAHKGATGRPVARKGYKPAPGKSRIKKRR</sequence>
<organism evidence="2 3">
    <name type="scientific">Rurimicrobium arvi</name>
    <dbReference type="NCBI Taxonomy" id="2049916"/>
    <lineage>
        <taxon>Bacteria</taxon>
        <taxon>Pseudomonadati</taxon>
        <taxon>Bacteroidota</taxon>
        <taxon>Chitinophagia</taxon>
        <taxon>Chitinophagales</taxon>
        <taxon>Chitinophagaceae</taxon>
        <taxon>Rurimicrobium</taxon>
    </lineage>
</organism>
<name>A0ABP8MXH4_9BACT</name>
<feature type="region of interest" description="Disordered" evidence="1">
    <location>
        <begin position="329"/>
        <end position="351"/>
    </location>
</feature>
<dbReference type="EMBL" id="BAABEZ010000022">
    <property type="protein sequence ID" value="GAA4457015.1"/>
    <property type="molecule type" value="Genomic_DNA"/>
</dbReference>
<keyword evidence="3" id="KW-1185">Reference proteome</keyword>
<evidence type="ECO:0000313" key="2">
    <source>
        <dbReference type="EMBL" id="GAA4457015.1"/>
    </source>
</evidence>
<dbReference type="RefSeq" id="WP_344827188.1">
    <property type="nucleotide sequence ID" value="NZ_BAABEZ010000022.1"/>
</dbReference>
<evidence type="ECO:0000256" key="1">
    <source>
        <dbReference type="SAM" id="MobiDB-lite"/>
    </source>
</evidence>
<reference evidence="3" key="1">
    <citation type="journal article" date="2019" name="Int. J. Syst. Evol. Microbiol.">
        <title>The Global Catalogue of Microorganisms (GCM) 10K type strain sequencing project: providing services to taxonomists for standard genome sequencing and annotation.</title>
        <authorList>
            <consortium name="The Broad Institute Genomics Platform"/>
            <consortium name="The Broad Institute Genome Sequencing Center for Infectious Disease"/>
            <person name="Wu L."/>
            <person name="Ma J."/>
        </authorList>
    </citation>
    <scope>NUCLEOTIDE SEQUENCE [LARGE SCALE GENOMIC DNA]</scope>
    <source>
        <strain evidence="3">JCM 31921</strain>
    </source>
</reference>
<feature type="compositionally biased region" description="Polar residues" evidence="1">
    <location>
        <begin position="128"/>
        <end position="140"/>
    </location>
</feature>
<feature type="compositionally biased region" description="Polar residues" evidence="1">
    <location>
        <begin position="99"/>
        <end position="114"/>
    </location>
</feature>
<evidence type="ECO:0000313" key="3">
    <source>
        <dbReference type="Proteomes" id="UP001501410"/>
    </source>
</evidence>
<accession>A0ABP8MXH4</accession>
<comment type="caution">
    <text evidence="2">The sequence shown here is derived from an EMBL/GenBank/DDBJ whole genome shotgun (WGS) entry which is preliminary data.</text>
</comment>
<feature type="region of interest" description="Disordered" evidence="1">
    <location>
        <begin position="66"/>
        <end position="179"/>
    </location>
</feature>